<feature type="domain" description="N-acetyltransferase" evidence="1">
    <location>
        <begin position="16"/>
        <end position="182"/>
    </location>
</feature>
<dbReference type="InterPro" id="IPR051531">
    <property type="entry name" value="N-acetyltransferase"/>
</dbReference>
<dbReference type="EMBL" id="BA000035">
    <property type="protein sequence ID" value="BAC18366.1"/>
    <property type="molecule type" value="Genomic_DNA"/>
</dbReference>
<protein>
    <recommendedName>
        <fullName evidence="1">N-acetyltransferase domain-containing protein</fullName>
    </recommendedName>
</protein>
<evidence type="ECO:0000313" key="3">
    <source>
        <dbReference type="Proteomes" id="UP000001409"/>
    </source>
</evidence>
<dbReference type="PROSITE" id="PS51186">
    <property type="entry name" value="GNAT"/>
    <property type="match status" value="1"/>
</dbReference>
<dbReference type="Proteomes" id="UP000001409">
    <property type="component" value="Chromosome"/>
</dbReference>
<evidence type="ECO:0000313" key="2">
    <source>
        <dbReference type="EMBL" id="BAC18366.1"/>
    </source>
</evidence>
<dbReference type="PANTHER" id="PTHR43792">
    <property type="entry name" value="GNAT FAMILY, PUTATIVE (AFU_ORTHOLOGUE AFUA_3G00765)-RELATED-RELATED"/>
    <property type="match status" value="1"/>
</dbReference>
<dbReference type="PANTHER" id="PTHR43792:SF1">
    <property type="entry name" value="N-ACETYLTRANSFERASE DOMAIN-CONTAINING PROTEIN"/>
    <property type="match status" value="1"/>
</dbReference>
<dbReference type="KEGG" id="cef:CE1556"/>
<accession>Q8FTK9</accession>
<dbReference type="GO" id="GO:0016747">
    <property type="term" value="F:acyltransferase activity, transferring groups other than amino-acyl groups"/>
    <property type="evidence" value="ECO:0007669"/>
    <property type="project" value="InterPro"/>
</dbReference>
<dbReference type="HOGENOM" id="CLU_013985_3_1_11"/>
<keyword evidence="3" id="KW-1185">Reference proteome</keyword>
<dbReference type="SUPFAM" id="SSF55729">
    <property type="entry name" value="Acyl-CoA N-acyltransferases (Nat)"/>
    <property type="match status" value="1"/>
</dbReference>
<organism evidence="2 3">
    <name type="scientific">Corynebacterium efficiens (strain DSM 44549 / YS-314 / AJ 12310 / JCM 11189 / NBRC 100395)</name>
    <dbReference type="NCBI Taxonomy" id="196164"/>
    <lineage>
        <taxon>Bacteria</taxon>
        <taxon>Bacillati</taxon>
        <taxon>Actinomycetota</taxon>
        <taxon>Actinomycetes</taxon>
        <taxon>Mycobacteriales</taxon>
        <taxon>Corynebacteriaceae</taxon>
        <taxon>Corynebacterium</taxon>
    </lineage>
</organism>
<name>Q8FTK9_COREF</name>
<dbReference type="AlphaFoldDB" id="Q8FTK9"/>
<dbReference type="Gene3D" id="3.40.630.30">
    <property type="match status" value="1"/>
</dbReference>
<dbReference type="STRING" id="196164.gene:10741974"/>
<evidence type="ECO:0000259" key="1">
    <source>
        <dbReference type="PROSITE" id="PS51186"/>
    </source>
</evidence>
<dbReference type="InterPro" id="IPR016181">
    <property type="entry name" value="Acyl_CoA_acyltransferase"/>
</dbReference>
<dbReference type="Pfam" id="PF13302">
    <property type="entry name" value="Acetyltransf_3"/>
    <property type="match status" value="1"/>
</dbReference>
<sequence length="193" mass="22336">MVYHSPMATITRTDRLILVPLTVELEDETHQIYSDNRVWGHRPQARHTDPKETRELIKRTYSSWQQKDIGPWGVYLRDRPSEFVGVGGVELVDGKVWDLKYRLRPDLWGNGYASEISTAALNAIKRIDPTLPLTARVTTNHPASFRILEKLGLKPVWEGRRIGTEHNPEEPDVRIYADRDLDEDTLNFLINRP</sequence>
<dbReference type="eggNOG" id="COG1670">
    <property type="taxonomic scope" value="Bacteria"/>
</dbReference>
<dbReference type="InterPro" id="IPR000182">
    <property type="entry name" value="GNAT_dom"/>
</dbReference>
<reference evidence="2 3" key="1">
    <citation type="journal article" date="2003" name="Genome Res.">
        <title>Comparative complete genome sequence analysis of the amino acid replacements responsible for the thermostability of Corynebacterium efficiens.</title>
        <authorList>
            <person name="Nishio Y."/>
            <person name="Nakamura Y."/>
            <person name="Kawarabayasi Y."/>
            <person name="Usuda Y."/>
            <person name="Kimura E."/>
            <person name="Sugimoto S."/>
            <person name="Matsui K."/>
            <person name="Yamagishi A."/>
            <person name="Kikuchi H."/>
            <person name="Ikeo K."/>
            <person name="Gojobori T."/>
        </authorList>
    </citation>
    <scope>NUCLEOTIDE SEQUENCE [LARGE SCALE GENOMIC DNA]</scope>
    <source>
        <strain evidence="3">DSM 44549 / YS-314 / AJ 12310 / JCM 11189 / NBRC 100395</strain>
    </source>
</reference>
<proteinExistence type="predicted"/>
<accession>C8NNL4</accession>